<dbReference type="EMBL" id="QOQW01000020">
    <property type="protein sequence ID" value="RCK78728.1"/>
    <property type="molecule type" value="Genomic_DNA"/>
</dbReference>
<sequence>MSQPVPPGPSASEPKGPRQSPPEASSGDHAVATPTTWRDRLRPWARALKRDAIALFLALRDPRTPWTARLIGFLTCAYAFSPIDLIPDFIPVVGQLDDLLLVPLGILLARRCIPDPLWAEFRAQATTLQDRPMFPGGWVVVVATWIVALGLLAWVMAAFLR</sequence>
<comment type="caution">
    <text evidence="8">The sequence shown here is derived from an EMBL/GenBank/DDBJ whole genome shotgun (WGS) entry which is preliminary data.</text>
</comment>
<comment type="subcellular location">
    <subcellularLocation>
        <location evidence="1">Endomembrane system</location>
        <topology evidence="1">Multi-pass membrane protein</topology>
    </subcellularLocation>
</comment>
<proteinExistence type="predicted"/>
<accession>A0A367ZKW1</accession>
<evidence type="ECO:0000256" key="4">
    <source>
        <dbReference type="ARBA" id="ARBA00023136"/>
    </source>
</evidence>
<evidence type="ECO:0000256" key="1">
    <source>
        <dbReference type="ARBA" id="ARBA00004127"/>
    </source>
</evidence>
<organism evidence="8 9">
    <name type="scientific">Candidatus Ozemobacter sibiricus</name>
    <dbReference type="NCBI Taxonomy" id="2268124"/>
    <lineage>
        <taxon>Bacteria</taxon>
        <taxon>Candidatus Ozemobacteria</taxon>
        <taxon>Candidatus Ozemobacterales</taxon>
        <taxon>Candidatus Ozemobacteraceae</taxon>
        <taxon>Candidatus Ozemobacter</taxon>
    </lineage>
</organism>
<feature type="region of interest" description="Disordered" evidence="5">
    <location>
        <begin position="1"/>
        <end position="32"/>
    </location>
</feature>
<dbReference type="Proteomes" id="UP000252355">
    <property type="component" value="Unassembled WGS sequence"/>
</dbReference>
<gene>
    <name evidence="8" type="ORF">OZSIB_1255</name>
</gene>
<evidence type="ECO:0000256" key="5">
    <source>
        <dbReference type="SAM" id="MobiDB-lite"/>
    </source>
</evidence>
<protein>
    <recommendedName>
        <fullName evidence="7">DUF1232 domain-containing protein</fullName>
    </recommendedName>
</protein>
<dbReference type="AlphaFoldDB" id="A0A367ZKW1"/>
<dbReference type="InterPro" id="IPR010652">
    <property type="entry name" value="DUF1232"/>
</dbReference>
<evidence type="ECO:0000256" key="3">
    <source>
        <dbReference type="ARBA" id="ARBA00022989"/>
    </source>
</evidence>
<evidence type="ECO:0000259" key="7">
    <source>
        <dbReference type="Pfam" id="PF06803"/>
    </source>
</evidence>
<name>A0A367ZKW1_9BACT</name>
<keyword evidence="2 6" id="KW-0812">Transmembrane</keyword>
<keyword evidence="3 6" id="KW-1133">Transmembrane helix</keyword>
<dbReference type="GO" id="GO:0012505">
    <property type="term" value="C:endomembrane system"/>
    <property type="evidence" value="ECO:0007669"/>
    <property type="project" value="UniProtKB-SubCell"/>
</dbReference>
<feature type="domain" description="DUF1232" evidence="7">
    <location>
        <begin position="69"/>
        <end position="104"/>
    </location>
</feature>
<evidence type="ECO:0000256" key="6">
    <source>
        <dbReference type="SAM" id="Phobius"/>
    </source>
</evidence>
<keyword evidence="4 6" id="KW-0472">Membrane</keyword>
<evidence type="ECO:0000313" key="9">
    <source>
        <dbReference type="Proteomes" id="UP000252355"/>
    </source>
</evidence>
<dbReference type="Pfam" id="PF06803">
    <property type="entry name" value="DUF1232"/>
    <property type="match status" value="1"/>
</dbReference>
<feature type="transmembrane region" description="Helical" evidence="6">
    <location>
        <begin position="138"/>
        <end position="160"/>
    </location>
</feature>
<evidence type="ECO:0000256" key="2">
    <source>
        <dbReference type="ARBA" id="ARBA00022692"/>
    </source>
</evidence>
<reference evidence="8 9" key="1">
    <citation type="submission" date="2018-05" db="EMBL/GenBank/DDBJ databases">
        <title>A metagenomic window into the 2 km-deep terrestrial subsurface aquifer revealed taxonomically and functionally diverse microbial community comprising novel uncultured bacterial lineages.</title>
        <authorList>
            <person name="Kadnikov V.V."/>
            <person name="Mardanov A.V."/>
            <person name="Beletsky A.V."/>
            <person name="Banks D."/>
            <person name="Pimenov N.V."/>
            <person name="Frank Y.A."/>
            <person name="Karnachuk O.V."/>
            <person name="Ravin N.V."/>
        </authorList>
    </citation>
    <scope>NUCLEOTIDE SEQUENCE [LARGE SCALE GENOMIC DNA]</scope>
    <source>
        <strain evidence="8">BY5</strain>
    </source>
</reference>
<evidence type="ECO:0000313" key="8">
    <source>
        <dbReference type="EMBL" id="RCK78728.1"/>
    </source>
</evidence>